<gene>
    <name evidence="6" type="primary">MGAT4A</name>
    <name evidence="6" type="ORF">AVEN_31232_1</name>
</gene>
<dbReference type="GO" id="GO:0006487">
    <property type="term" value="P:protein N-linked glycosylation"/>
    <property type="evidence" value="ECO:0007669"/>
    <property type="project" value="TreeGrafter"/>
</dbReference>
<comment type="caution">
    <text evidence="6">The sequence shown here is derived from an EMBL/GenBank/DDBJ whole genome shotgun (WGS) entry which is preliminary data.</text>
</comment>
<dbReference type="GO" id="GO:0008375">
    <property type="term" value="F:acetylglucosaminyltransferase activity"/>
    <property type="evidence" value="ECO:0007669"/>
    <property type="project" value="TreeGrafter"/>
</dbReference>
<dbReference type="OrthoDB" id="2016523at2759"/>
<accession>A0A4Y2J3K3</accession>
<dbReference type="GO" id="GO:0005795">
    <property type="term" value="C:Golgi stack"/>
    <property type="evidence" value="ECO:0007669"/>
    <property type="project" value="TreeGrafter"/>
</dbReference>
<comment type="pathway">
    <text evidence="1">Protein modification; protein glycosylation.</text>
</comment>
<dbReference type="GO" id="GO:0005793">
    <property type="term" value="C:endoplasmic reticulum-Golgi intermediate compartment"/>
    <property type="evidence" value="ECO:0007669"/>
    <property type="project" value="TreeGrafter"/>
</dbReference>
<evidence type="ECO:0000313" key="6">
    <source>
        <dbReference type="EMBL" id="GBM84159.1"/>
    </source>
</evidence>
<dbReference type="GO" id="GO:0005783">
    <property type="term" value="C:endoplasmic reticulum"/>
    <property type="evidence" value="ECO:0007669"/>
    <property type="project" value="TreeGrafter"/>
</dbReference>
<evidence type="ECO:0000256" key="3">
    <source>
        <dbReference type="ARBA" id="ARBA00022679"/>
    </source>
</evidence>
<evidence type="ECO:0000259" key="4">
    <source>
        <dbReference type="Pfam" id="PF04666"/>
    </source>
</evidence>
<keyword evidence="7" id="KW-1185">Reference proteome</keyword>
<dbReference type="AlphaFoldDB" id="A0A4Y2J3K3"/>
<organism evidence="6 7">
    <name type="scientific">Araneus ventricosus</name>
    <name type="common">Orbweaver spider</name>
    <name type="synonym">Epeira ventricosa</name>
    <dbReference type="NCBI Taxonomy" id="182803"/>
    <lineage>
        <taxon>Eukaryota</taxon>
        <taxon>Metazoa</taxon>
        <taxon>Ecdysozoa</taxon>
        <taxon>Arthropoda</taxon>
        <taxon>Chelicerata</taxon>
        <taxon>Arachnida</taxon>
        <taxon>Araneae</taxon>
        <taxon>Araneomorphae</taxon>
        <taxon>Entelegynae</taxon>
        <taxon>Araneoidea</taxon>
        <taxon>Araneidae</taxon>
        <taxon>Araneus</taxon>
    </lineage>
</organism>
<dbReference type="PANTHER" id="PTHR12062:SF9">
    <property type="entry name" value="ALPHA-1,3-MANNOSYL-GLYCOPROTEIN 4-BETA-N-ACETYLGLUCOSAMINYLTRANSFERASE A, ISOFORM A"/>
    <property type="match status" value="1"/>
</dbReference>
<reference evidence="6 7" key="1">
    <citation type="journal article" date="2019" name="Sci. Rep.">
        <title>Orb-weaving spider Araneus ventricosus genome elucidates the spidroin gene catalogue.</title>
        <authorList>
            <person name="Kono N."/>
            <person name="Nakamura H."/>
            <person name="Ohtoshi R."/>
            <person name="Moran D.A.P."/>
            <person name="Shinohara A."/>
            <person name="Yoshida Y."/>
            <person name="Fujiwara M."/>
            <person name="Mori M."/>
            <person name="Tomita M."/>
            <person name="Arakawa K."/>
        </authorList>
    </citation>
    <scope>NUCLEOTIDE SEQUENCE [LARGE SCALE GENOMIC DNA]</scope>
</reference>
<feature type="domain" description="MGAT4 conserved region" evidence="4">
    <location>
        <begin position="6"/>
        <end position="125"/>
    </location>
</feature>
<dbReference type="InterPro" id="IPR006759">
    <property type="entry name" value="Glyco_transf_54"/>
</dbReference>
<name>A0A4Y2J3K3_ARAVE</name>
<evidence type="ECO:0000256" key="2">
    <source>
        <dbReference type="ARBA" id="ARBA00022676"/>
    </source>
</evidence>
<proteinExistence type="predicted"/>
<keyword evidence="2 6" id="KW-0328">Glycosyltransferase</keyword>
<dbReference type="InterPro" id="IPR057279">
    <property type="entry name" value="MGAT4"/>
</dbReference>
<dbReference type="Pfam" id="PF04666">
    <property type="entry name" value="MGAT4_cons"/>
    <property type="match status" value="1"/>
</dbReference>
<keyword evidence="3 6" id="KW-0808">Transferase</keyword>
<dbReference type="Pfam" id="PF23524">
    <property type="entry name" value="MGAT4A_C"/>
    <property type="match status" value="1"/>
</dbReference>
<dbReference type="PANTHER" id="PTHR12062">
    <property type="entry name" value="N-ACETYLGLUCOSAMINYLTRANSFERASE VI"/>
    <property type="match status" value="1"/>
</dbReference>
<evidence type="ECO:0000256" key="1">
    <source>
        <dbReference type="ARBA" id="ARBA00004922"/>
    </source>
</evidence>
<dbReference type="InterPro" id="IPR056576">
    <property type="entry name" value="MGAT4_A/B/C_C"/>
</dbReference>
<sequence length="295" mass="35214">MNHFQIDRDYVKEQTQEIRNRFQKHLDSGLLEVIAPPEGYYPDFNNLRNTLGDTVERVRWRTKQNLDYAYLMMYAQAKGTFYVQLEDDILTKPHYLTIMKNFAFKKLRENKEWIILDFCQLGFIAILRTTLRMYGDHTLSRAYKGETYFWSFMPMKGDNITFHFSPPVLIERLSAKAFPRKPFRKPLPQGLHRKAFYELPHRQGLNDESAKAFPRKLFRKPLPKGLHRKAFHELPHRQGLNNKSAKAFPRKPFRKPFPQGLHRKAFYELPHRQGLNNKSAKAFPRKLFRKQFPQN</sequence>
<feature type="domain" description="MGAT4 A/B/C C-terminal" evidence="5">
    <location>
        <begin position="127"/>
        <end position="173"/>
    </location>
</feature>
<evidence type="ECO:0000313" key="7">
    <source>
        <dbReference type="Proteomes" id="UP000499080"/>
    </source>
</evidence>
<protein>
    <submittedName>
        <fullName evidence="6">Alpha-1,3-mannosyl-glycoprotein 4-beta-N-acetylglucosaminyltransferase A</fullName>
    </submittedName>
</protein>
<dbReference type="EMBL" id="BGPR01003136">
    <property type="protein sequence ID" value="GBM84159.1"/>
    <property type="molecule type" value="Genomic_DNA"/>
</dbReference>
<dbReference type="Proteomes" id="UP000499080">
    <property type="component" value="Unassembled WGS sequence"/>
</dbReference>
<evidence type="ECO:0000259" key="5">
    <source>
        <dbReference type="Pfam" id="PF23524"/>
    </source>
</evidence>